<dbReference type="AlphaFoldDB" id="A0A5B7H3H4"/>
<keyword evidence="3" id="KW-1185">Reference proteome</keyword>
<accession>A0A5B7H3H4</accession>
<gene>
    <name evidence="2" type="ORF">E2C01_059760</name>
</gene>
<evidence type="ECO:0000313" key="3">
    <source>
        <dbReference type="Proteomes" id="UP000324222"/>
    </source>
</evidence>
<comment type="caution">
    <text evidence="2">The sequence shown here is derived from an EMBL/GenBank/DDBJ whole genome shotgun (WGS) entry which is preliminary data.</text>
</comment>
<feature type="compositionally biased region" description="Basic and acidic residues" evidence="1">
    <location>
        <begin position="95"/>
        <end position="106"/>
    </location>
</feature>
<feature type="compositionally biased region" description="Gly residues" evidence="1">
    <location>
        <begin position="72"/>
        <end position="82"/>
    </location>
</feature>
<dbReference type="Proteomes" id="UP000324222">
    <property type="component" value="Unassembled WGS sequence"/>
</dbReference>
<reference evidence="2 3" key="1">
    <citation type="submission" date="2019-05" db="EMBL/GenBank/DDBJ databases">
        <title>Another draft genome of Portunus trituberculatus and its Hox gene families provides insights of decapod evolution.</title>
        <authorList>
            <person name="Jeong J.-H."/>
            <person name="Song I."/>
            <person name="Kim S."/>
            <person name="Choi T."/>
            <person name="Kim D."/>
            <person name="Ryu S."/>
            <person name="Kim W."/>
        </authorList>
    </citation>
    <scope>NUCLEOTIDE SEQUENCE [LARGE SCALE GENOMIC DNA]</scope>
    <source>
        <tissue evidence="2">Muscle</tissue>
    </source>
</reference>
<organism evidence="2 3">
    <name type="scientific">Portunus trituberculatus</name>
    <name type="common">Swimming crab</name>
    <name type="synonym">Neptunus trituberculatus</name>
    <dbReference type="NCBI Taxonomy" id="210409"/>
    <lineage>
        <taxon>Eukaryota</taxon>
        <taxon>Metazoa</taxon>
        <taxon>Ecdysozoa</taxon>
        <taxon>Arthropoda</taxon>
        <taxon>Crustacea</taxon>
        <taxon>Multicrustacea</taxon>
        <taxon>Malacostraca</taxon>
        <taxon>Eumalacostraca</taxon>
        <taxon>Eucarida</taxon>
        <taxon>Decapoda</taxon>
        <taxon>Pleocyemata</taxon>
        <taxon>Brachyura</taxon>
        <taxon>Eubrachyura</taxon>
        <taxon>Portunoidea</taxon>
        <taxon>Portunidae</taxon>
        <taxon>Portuninae</taxon>
        <taxon>Portunus</taxon>
    </lineage>
</organism>
<evidence type="ECO:0000313" key="2">
    <source>
        <dbReference type="EMBL" id="MPC65622.1"/>
    </source>
</evidence>
<sequence length="156" mass="17015">MLGFKPMHGCLPDPMLTILSTTHLVGWERWGHKVEGSRACEGMKVGVFESRIEKGLEQETGRMKQGGRGRGNRGDGVGGGRGRGGRQKTMWQECEGQRQRQGQGEKVRRGAEVLASWWALCKQVNTSDLSLKFLCRLAMIEGIVGTSAAAATLGRS</sequence>
<feature type="region of interest" description="Disordered" evidence="1">
    <location>
        <begin position="56"/>
        <end position="106"/>
    </location>
</feature>
<name>A0A5B7H3H4_PORTR</name>
<proteinExistence type="predicted"/>
<dbReference type="EMBL" id="VSRR010023598">
    <property type="protein sequence ID" value="MPC65622.1"/>
    <property type="molecule type" value="Genomic_DNA"/>
</dbReference>
<protein>
    <submittedName>
        <fullName evidence="2">Uncharacterized protein</fullName>
    </submittedName>
</protein>
<evidence type="ECO:0000256" key="1">
    <source>
        <dbReference type="SAM" id="MobiDB-lite"/>
    </source>
</evidence>